<evidence type="ECO:0000256" key="7">
    <source>
        <dbReference type="ARBA" id="ARBA00022840"/>
    </source>
</evidence>
<dbReference type="FunFam" id="2.60.120.320:FF:000002">
    <property type="entry name" value="Thiamine pyrophosphokinase"/>
    <property type="match status" value="1"/>
</dbReference>
<comment type="subunit">
    <text evidence="3">Homodimer.</text>
</comment>
<proteinExistence type="inferred from homology"/>
<dbReference type="SUPFAM" id="SSF63999">
    <property type="entry name" value="Thiamin pyrophosphokinase, catalytic domain"/>
    <property type="match status" value="1"/>
</dbReference>
<comment type="pathway">
    <text evidence="1">Cofactor biosynthesis; thiamine diphosphate biosynthesis; thiamine diphosphate from thiamine: step 1/1.</text>
</comment>
<protein>
    <recommendedName>
        <fullName evidence="10">Thiamine pyrophosphokinase 1</fullName>
    </recommendedName>
    <alternativeName>
        <fullName evidence="11">Thiamin pyrophosphokinase 1</fullName>
    </alternativeName>
</protein>
<keyword evidence="6" id="KW-0418">Kinase</keyword>
<sequence length="286" mass="32720">MELRKMWFVKNLNQCAKNCNLLGCWKWDISRIVMRQLQCRAKYAVVILNRPITQNQTFITNLWNNACLRVTVDGGTAQWDNFLKELPENVQKTIRVPDLITGDFDSIPQEILQKYEAINCKVIHTPDQNHTDFTKALMELNSWCKLNNLEIDHVITICQSSGRLDHIMGNIQTLFLAKEKLLLGLKTRLYLVTDDSISWLLQPGDHIIKIPEQSQVNKRAWCSLIPVGETCSRITTSGLKWNLESQSLKFGEIVSTSNTFDGSEHVTVKCSNTVLWSMKVPTLLGE</sequence>
<dbReference type="GO" id="GO:0006772">
    <property type="term" value="P:thiamine metabolic process"/>
    <property type="evidence" value="ECO:0007669"/>
    <property type="project" value="InterPro"/>
</dbReference>
<keyword evidence="7" id="KW-0067">ATP-binding</keyword>
<dbReference type="Gene3D" id="2.60.120.320">
    <property type="entry name" value="Thiamin pyrophosphokinase, thiamin-binding domain"/>
    <property type="match status" value="1"/>
</dbReference>
<evidence type="ECO:0000256" key="6">
    <source>
        <dbReference type="ARBA" id="ARBA00022777"/>
    </source>
</evidence>
<keyword evidence="14" id="KW-1185">Reference proteome</keyword>
<evidence type="ECO:0000256" key="2">
    <source>
        <dbReference type="ARBA" id="ARBA00006785"/>
    </source>
</evidence>
<evidence type="ECO:0000256" key="1">
    <source>
        <dbReference type="ARBA" id="ARBA00005078"/>
    </source>
</evidence>
<dbReference type="GO" id="GO:0005524">
    <property type="term" value="F:ATP binding"/>
    <property type="evidence" value="ECO:0007669"/>
    <property type="project" value="UniProtKB-KW"/>
</dbReference>
<dbReference type="CDD" id="cd07995">
    <property type="entry name" value="TPK"/>
    <property type="match status" value="1"/>
</dbReference>
<keyword evidence="4" id="KW-0808">Transferase</keyword>
<evidence type="ECO:0000256" key="5">
    <source>
        <dbReference type="ARBA" id="ARBA00022741"/>
    </source>
</evidence>
<feature type="domain" description="Thiamin pyrophosphokinase thiamin-binding" evidence="12">
    <location>
        <begin position="204"/>
        <end position="274"/>
    </location>
</feature>
<dbReference type="AlphaFoldDB" id="A0A9N9RFF0"/>
<dbReference type="InterPro" id="IPR007371">
    <property type="entry name" value="TPK_catalytic"/>
</dbReference>
<comment type="function">
    <text evidence="9">Catalyzes the phosphorylation of thiamine to thiamine pyrophosphate (TPP) utilizing UTP and therefore links the biosynthesis of TPP to pyrimidines metabolism. By producing thiamine pyrophosphate, a cofactor of the mitochondrial pyruvate dehydrogenase indirectly regulates pyruvate oxidation and lipogenesis. Although it can also catalyze thiamine phosphorylation using ATP and CTP in vitro, it does so with significantly lower efficiency and without physiological relevance evidence.</text>
</comment>
<comment type="catalytic activity">
    <reaction evidence="8">
        <text>thiamine + UTP = thiamine diphosphate + UMP + H(+)</text>
        <dbReference type="Rhea" id="RHEA:79423"/>
        <dbReference type="ChEBI" id="CHEBI:15378"/>
        <dbReference type="ChEBI" id="CHEBI:18385"/>
        <dbReference type="ChEBI" id="CHEBI:46398"/>
        <dbReference type="ChEBI" id="CHEBI:57865"/>
        <dbReference type="ChEBI" id="CHEBI:58937"/>
    </reaction>
    <physiologicalReaction direction="left-to-right" evidence="8">
        <dbReference type="Rhea" id="RHEA:79424"/>
    </physiologicalReaction>
</comment>
<evidence type="ECO:0000256" key="8">
    <source>
        <dbReference type="ARBA" id="ARBA00050898"/>
    </source>
</evidence>
<dbReference type="GO" id="GO:0030975">
    <property type="term" value="F:thiamine binding"/>
    <property type="evidence" value="ECO:0007669"/>
    <property type="project" value="InterPro"/>
</dbReference>
<keyword evidence="5" id="KW-0547">Nucleotide-binding</keyword>
<dbReference type="EMBL" id="OU893338">
    <property type="protein sequence ID" value="CAG9795135.1"/>
    <property type="molecule type" value="Genomic_DNA"/>
</dbReference>
<reference evidence="13" key="2">
    <citation type="submission" date="2022-10" db="EMBL/GenBank/DDBJ databases">
        <authorList>
            <consortium name="ENA_rothamsted_submissions"/>
            <consortium name="culmorum"/>
            <person name="King R."/>
        </authorList>
    </citation>
    <scope>NUCLEOTIDE SEQUENCE</scope>
</reference>
<name>A0A9N9RFF0_9NEOP</name>
<dbReference type="InterPro" id="IPR036371">
    <property type="entry name" value="TPK_B1-bd_sf"/>
</dbReference>
<dbReference type="InterPro" id="IPR007373">
    <property type="entry name" value="Thiamin_PyroPKinase_B1-bd"/>
</dbReference>
<comment type="similarity">
    <text evidence="2">Belongs to the thiamine pyrophosphokinase family.</text>
</comment>
<evidence type="ECO:0000256" key="9">
    <source>
        <dbReference type="ARBA" id="ARBA00055888"/>
    </source>
</evidence>
<evidence type="ECO:0000256" key="4">
    <source>
        <dbReference type="ARBA" id="ARBA00022679"/>
    </source>
</evidence>
<dbReference type="Proteomes" id="UP001153714">
    <property type="component" value="Chromosome 7"/>
</dbReference>
<dbReference type="InterPro" id="IPR006282">
    <property type="entry name" value="Thi_PPkinase"/>
</dbReference>
<accession>A0A9N9RFF0</accession>
<dbReference type="PANTHER" id="PTHR13622:SF8">
    <property type="entry name" value="THIAMIN PYROPHOSPHOKINASE 1"/>
    <property type="match status" value="1"/>
</dbReference>
<dbReference type="FunFam" id="3.40.50.10240:FF:000006">
    <property type="entry name" value="Thiamin pyrophosphokinase 1"/>
    <property type="match status" value="1"/>
</dbReference>
<evidence type="ECO:0000313" key="14">
    <source>
        <dbReference type="Proteomes" id="UP001153714"/>
    </source>
</evidence>
<evidence type="ECO:0000259" key="12">
    <source>
        <dbReference type="SMART" id="SM00983"/>
    </source>
</evidence>
<evidence type="ECO:0000256" key="11">
    <source>
        <dbReference type="ARBA" id="ARBA00076797"/>
    </source>
</evidence>
<dbReference type="PANTHER" id="PTHR13622">
    <property type="entry name" value="THIAMIN PYROPHOSPHOKINASE"/>
    <property type="match status" value="1"/>
</dbReference>
<dbReference type="GO" id="GO:0004788">
    <property type="term" value="F:thiamine diphosphokinase activity"/>
    <property type="evidence" value="ECO:0007669"/>
    <property type="project" value="InterPro"/>
</dbReference>
<evidence type="ECO:0000256" key="3">
    <source>
        <dbReference type="ARBA" id="ARBA00011738"/>
    </source>
</evidence>
<evidence type="ECO:0000256" key="10">
    <source>
        <dbReference type="ARBA" id="ARBA00074758"/>
    </source>
</evidence>
<dbReference type="GO" id="GO:0016301">
    <property type="term" value="F:kinase activity"/>
    <property type="evidence" value="ECO:0007669"/>
    <property type="project" value="UniProtKB-KW"/>
</dbReference>
<organism evidence="13 14">
    <name type="scientific">Diatraea saccharalis</name>
    <name type="common">sugarcane borer</name>
    <dbReference type="NCBI Taxonomy" id="40085"/>
    <lineage>
        <taxon>Eukaryota</taxon>
        <taxon>Metazoa</taxon>
        <taxon>Ecdysozoa</taxon>
        <taxon>Arthropoda</taxon>
        <taxon>Hexapoda</taxon>
        <taxon>Insecta</taxon>
        <taxon>Pterygota</taxon>
        <taxon>Neoptera</taxon>
        <taxon>Endopterygota</taxon>
        <taxon>Lepidoptera</taxon>
        <taxon>Glossata</taxon>
        <taxon>Ditrysia</taxon>
        <taxon>Pyraloidea</taxon>
        <taxon>Crambidae</taxon>
        <taxon>Crambinae</taxon>
        <taxon>Diatraea</taxon>
    </lineage>
</organism>
<gene>
    <name evidence="13" type="ORF">DIATSA_LOCUS12441</name>
</gene>
<dbReference type="OrthoDB" id="25149at2759"/>
<dbReference type="Gene3D" id="3.40.50.10240">
    <property type="entry name" value="Thiamin pyrophosphokinase, catalytic domain"/>
    <property type="match status" value="1"/>
</dbReference>
<dbReference type="GO" id="GO:0009229">
    <property type="term" value="P:thiamine diphosphate biosynthetic process"/>
    <property type="evidence" value="ECO:0007669"/>
    <property type="project" value="InterPro"/>
</dbReference>
<dbReference type="NCBIfam" id="TIGR01378">
    <property type="entry name" value="thi_PPkinase"/>
    <property type="match status" value="1"/>
</dbReference>
<dbReference type="Pfam" id="PF04263">
    <property type="entry name" value="TPK_catalytic"/>
    <property type="match status" value="1"/>
</dbReference>
<dbReference type="GO" id="GO:0005829">
    <property type="term" value="C:cytosol"/>
    <property type="evidence" value="ECO:0007669"/>
    <property type="project" value="UniProtKB-ARBA"/>
</dbReference>
<dbReference type="Pfam" id="PF04265">
    <property type="entry name" value="TPK_B1_binding"/>
    <property type="match status" value="1"/>
</dbReference>
<reference evidence="13" key="1">
    <citation type="submission" date="2021-12" db="EMBL/GenBank/DDBJ databases">
        <authorList>
            <person name="King R."/>
        </authorList>
    </citation>
    <scope>NUCLEOTIDE SEQUENCE</scope>
</reference>
<evidence type="ECO:0000313" key="13">
    <source>
        <dbReference type="EMBL" id="CAG9795135.1"/>
    </source>
</evidence>
<dbReference type="SMART" id="SM00983">
    <property type="entry name" value="TPK_B1_binding"/>
    <property type="match status" value="1"/>
</dbReference>
<dbReference type="SUPFAM" id="SSF63862">
    <property type="entry name" value="Thiamin pyrophosphokinase, substrate-binding domain"/>
    <property type="match status" value="1"/>
</dbReference>
<dbReference type="InterPro" id="IPR036759">
    <property type="entry name" value="TPK_catalytic_sf"/>
</dbReference>